<keyword evidence="2" id="KW-0238">DNA-binding</keyword>
<dbReference type="InterPro" id="IPR000792">
    <property type="entry name" value="Tscrpt_reg_LuxR_C"/>
</dbReference>
<protein>
    <submittedName>
        <fullName evidence="6">Response regulator</fullName>
    </submittedName>
</protein>
<dbReference type="PANTHER" id="PTHR43214">
    <property type="entry name" value="TWO-COMPONENT RESPONSE REGULATOR"/>
    <property type="match status" value="1"/>
</dbReference>
<evidence type="ECO:0000313" key="6">
    <source>
        <dbReference type="EMBL" id="MFD2534789.1"/>
    </source>
</evidence>
<comment type="caution">
    <text evidence="6">The sequence shown here is derived from an EMBL/GenBank/DDBJ whole genome shotgun (WGS) entry which is preliminary data.</text>
</comment>
<evidence type="ECO:0000256" key="1">
    <source>
        <dbReference type="ARBA" id="ARBA00022553"/>
    </source>
</evidence>
<dbReference type="InterPro" id="IPR011006">
    <property type="entry name" value="CheY-like_superfamily"/>
</dbReference>
<sequence>MINVVILDDHTMVLKGIETMLAACAGITVSNTFNNGKALLDYLLTETPDVLLLDINLPKNNGIELCGFITKTYPKIAIIGLSNYNDTSFIKNMMRNGAKGYLLKNTSKDELIEAIKTVYSGSSYLPKILKDKLLNESFGIQTLSFIPQLTRREQEILKCISEELTNNEIAEKLFISTKTVESHRKNLLQKFGVRNTAGLIKEAFTKGLLN</sequence>
<dbReference type="InterPro" id="IPR039420">
    <property type="entry name" value="WalR-like"/>
</dbReference>
<evidence type="ECO:0000259" key="4">
    <source>
        <dbReference type="PROSITE" id="PS50043"/>
    </source>
</evidence>
<dbReference type="InterPro" id="IPR001789">
    <property type="entry name" value="Sig_transdc_resp-reg_receiver"/>
</dbReference>
<accession>A0ABW5JR69</accession>
<dbReference type="Gene3D" id="3.40.50.2300">
    <property type="match status" value="1"/>
</dbReference>
<evidence type="ECO:0000313" key="7">
    <source>
        <dbReference type="Proteomes" id="UP001597441"/>
    </source>
</evidence>
<dbReference type="PANTHER" id="PTHR43214:SF43">
    <property type="entry name" value="TWO-COMPONENT RESPONSE REGULATOR"/>
    <property type="match status" value="1"/>
</dbReference>
<dbReference type="SUPFAM" id="SSF52172">
    <property type="entry name" value="CheY-like"/>
    <property type="match status" value="1"/>
</dbReference>
<dbReference type="RefSeq" id="WP_388016023.1">
    <property type="nucleotide sequence ID" value="NZ_JBHUDT010000002.1"/>
</dbReference>
<feature type="domain" description="HTH luxR-type" evidence="4">
    <location>
        <begin position="142"/>
        <end position="207"/>
    </location>
</feature>
<gene>
    <name evidence="6" type="ORF">ACFSQS_06695</name>
</gene>
<reference evidence="7" key="1">
    <citation type="journal article" date="2019" name="Int. J. Syst. Evol. Microbiol.">
        <title>The Global Catalogue of Microorganisms (GCM) 10K type strain sequencing project: providing services to taxonomists for standard genome sequencing and annotation.</title>
        <authorList>
            <consortium name="The Broad Institute Genomics Platform"/>
            <consortium name="The Broad Institute Genome Sequencing Center for Infectious Disease"/>
            <person name="Wu L."/>
            <person name="Ma J."/>
        </authorList>
    </citation>
    <scope>NUCLEOTIDE SEQUENCE [LARGE SCALE GENOMIC DNA]</scope>
    <source>
        <strain evidence="7">KCTC 42903</strain>
    </source>
</reference>
<dbReference type="Proteomes" id="UP001597441">
    <property type="component" value="Unassembled WGS sequence"/>
</dbReference>
<dbReference type="CDD" id="cd06170">
    <property type="entry name" value="LuxR_C_like"/>
    <property type="match status" value="1"/>
</dbReference>
<evidence type="ECO:0000256" key="3">
    <source>
        <dbReference type="PROSITE-ProRule" id="PRU00169"/>
    </source>
</evidence>
<proteinExistence type="predicted"/>
<evidence type="ECO:0000259" key="5">
    <source>
        <dbReference type="PROSITE" id="PS50110"/>
    </source>
</evidence>
<dbReference type="InterPro" id="IPR016032">
    <property type="entry name" value="Sig_transdc_resp-reg_C-effctor"/>
</dbReference>
<dbReference type="SMART" id="SM00448">
    <property type="entry name" value="REC"/>
    <property type="match status" value="1"/>
</dbReference>
<name>A0ABW5JR69_9FLAO</name>
<dbReference type="SUPFAM" id="SSF46894">
    <property type="entry name" value="C-terminal effector domain of the bipartite response regulators"/>
    <property type="match status" value="1"/>
</dbReference>
<dbReference type="PROSITE" id="PS50043">
    <property type="entry name" value="HTH_LUXR_2"/>
    <property type="match status" value="1"/>
</dbReference>
<dbReference type="Pfam" id="PF00072">
    <property type="entry name" value="Response_reg"/>
    <property type="match status" value="1"/>
</dbReference>
<keyword evidence="7" id="KW-1185">Reference proteome</keyword>
<evidence type="ECO:0000256" key="2">
    <source>
        <dbReference type="ARBA" id="ARBA00023125"/>
    </source>
</evidence>
<feature type="modified residue" description="4-aspartylphosphate" evidence="3">
    <location>
        <position position="54"/>
    </location>
</feature>
<organism evidence="6 7">
    <name type="scientific">Gelatiniphilus marinus</name>
    <dbReference type="NCBI Taxonomy" id="1759464"/>
    <lineage>
        <taxon>Bacteria</taxon>
        <taxon>Pseudomonadati</taxon>
        <taxon>Bacteroidota</taxon>
        <taxon>Flavobacteriia</taxon>
        <taxon>Flavobacteriales</taxon>
        <taxon>Flavobacteriaceae</taxon>
        <taxon>Gelatiniphilus</taxon>
    </lineage>
</organism>
<dbReference type="Pfam" id="PF00196">
    <property type="entry name" value="GerE"/>
    <property type="match status" value="1"/>
</dbReference>
<dbReference type="EMBL" id="JBHULK010000002">
    <property type="protein sequence ID" value="MFD2534789.1"/>
    <property type="molecule type" value="Genomic_DNA"/>
</dbReference>
<dbReference type="SMART" id="SM00421">
    <property type="entry name" value="HTH_LUXR"/>
    <property type="match status" value="1"/>
</dbReference>
<dbReference type="PROSITE" id="PS50110">
    <property type="entry name" value="RESPONSE_REGULATORY"/>
    <property type="match status" value="1"/>
</dbReference>
<dbReference type="CDD" id="cd17535">
    <property type="entry name" value="REC_NarL-like"/>
    <property type="match status" value="1"/>
</dbReference>
<dbReference type="InterPro" id="IPR058245">
    <property type="entry name" value="NreC/VraR/RcsB-like_REC"/>
</dbReference>
<dbReference type="PRINTS" id="PR00038">
    <property type="entry name" value="HTHLUXR"/>
</dbReference>
<feature type="domain" description="Response regulatory" evidence="5">
    <location>
        <begin position="3"/>
        <end position="119"/>
    </location>
</feature>
<keyword evidence="1 3" id="KW-0597">Phosphoprotein</keyword>